<accession>A0A6A4WVP0</accession>
<dbReference type="GO" id="GO:0043139">
    <property type="term" value="F:5'-3' DNA helicase activity"/>
    <property type="evidence" value="ECO:0007669"/>
    <property type="project" value="UniProtKB-EC"/>
</dbReference>
<feature type="compositionally biased region" description="Basic and acidic residues" evidence="2">
    <location>
        <begin position="1"/>
        <end position="46"/>
    </location>
</feature>
<dbReference type="Gene3D" id="3.40.50.300">
    <property type="entry name" value="P-loop containing nucleotide triphosphate hydrolases"/>
    <property type="match status" value="1"/>
</dbReference>
<keyword evidence="6" id="KW-1185">Reference proteome</keyword>
<keyword evidence="1" id="KW-0547">Nucleotide-binding</keyword>
<gene>
    <name evidence="5" type="primary">PIF4</name>
    <name evidence="5" type="ORF">FJT64_022234</name>
</gene>
<keyword evidence="1 5" id="KW-0347">Helicase</keyword>
<dbReference type="SUPFAM" id="SSF52540">
    <property type="entry name" value="P-loop containing nucleoside triphosphate hydrolases"/>
    <property type="match status" value="1"/>
</dbReference>
<dbReference type="Proteomes" id="UP000440578">
    <property type="component" value="Unassembled WGS sequence"/>
</dbReference>
<sequence length="967" mass="109704">MAQARREAEALRDAERHRERRAAQAEEEREALAERHRQRERERYAAQDDEQREAHAERERQRRAAFDDAERAAHAERMRALDDPHTIHLVLKKLPAYVTDRWKRLVDTRVYGATPSYPTFTDFVELVATEARIACGPPVARLDTGARNTVCPHCGALLWREERATLCCSGGKVNLDPLPAPPPLLRELWTGDTLEARTFRQHSRRLNTALSLASMMTREVRPADGGYAPSVIIQGRLYHRVGPLQARDGERPSFAQIYVNDPDCDDPAAEAALRLGHVPLPRGTREPERVRLLTLLEQLQVLLRQVNPYVQDFIHAAELPEEEVQQQRLVVSADARPADQHPRRYNRAEGFREVAVLMDEEPVHQDIVLRRRADAEGPFLQTVNETHRAFEALHFVLLLPFGTDGWQPDLRQAVANGRGDVRGVTLMQYYAHRLQLRPDLDDSLFRAGRLFQEYVCMAFARVETQRLLYLARNQAGLRAELYQRLQDALPGDAERELAGGDRVGQRVILPASFTGGPRYYQRSEACWRLFDVPMSQRQPNVVALQVHLEDHQLVYFEPGQERQAAQAARRTHLTAWLEYNRESAAADPDCRRLLYPDFPSRYTWQAGQKVWRKRRQQQAAEAIGRVVSLSPRHGDVFYLRVLLHHVAGAASFEELRTVDGVVCATYREACCLRGLLQDDREWEVTMEDAAHAQMPAQIRRLFVTLLLFCAPADPSELFRRHLDAMSDDFGRRHRDLPDELRAALTLVELERQLQQAGKELRDFGLPEVTPDQRARAAELQQAAELRQLPRLIQEELEYDAAALRDQVAIQLPTLLPPQRHVFDLVMTAVDGRRPLAVFVDAAGGTGKTYVFNTLLAAVRSQGLVALAVAFSGIAATLLDGGRTYHSRFKAPLQVDATSTCAISAQSPLAELIRRTALIVWDEAPMAHRHHLEAFDRTLRDVTGSEEPFGGKVLVLGGDFRQILPVIR</sequence>
<dbReference type="Pfam" id="PF05970">
    <property type="entry name" value="PIF1"/>
    <property type="match status" value="1"/>
</dbReference>
<feature type="domain" description="DNA helicase Pif1-like DEAD-box helicase" evidence="3">
    <location>
        <begin position="817"/>
        <end position="966"/>
    </location>
</feature>
<name>A0A6A4WVP0_AMPAM</name>
<keyword evidence="1" id="KW-0227">DNA damage</keyword>
<comment type="caution">
    <text evidence="5">The sequence shown here is derived from an EMBL/GenBank/DDBJ whole genome shotgun (WGS) entry which is preliminary data.</text>
</comment>
<comment type="catalytic activity">
    <reaction evidence="1">
        <text>ATP + H2O = ADP + phosphate + H(+)</text>
        <dbReference type="Rhea" id="RHEA:13065"/>
        <dbReference type="ChEBI" id="CHEBI:15377"/>
        <dbReference type="ChEBI" id="CHEBI:15378"/>
        <dbReference type="ChEBI" id="CHEBI:30616"/>
        <dbReference type="ChEBI" id="CHEBI:43474"/>
        <dbReference type="ChEBI" id="CHEBI:456216"/>
        <dbReference type="EC" id="5.6.2.3"/>
    </reaction>
</comment>
<dbReference type="GO" id="GO:0016787">
    <property type="term" value="F:hydrolase activity"/>
    <property type="evidence" value="ECO:0007669"/>
    <property type="project" value="UniProtKB-KW"/>
</dbReference>
<proteinExistence type="inferred from homology"/>
<evidence type="ECO:0000256" key="2">
    <source>
        <dbReference type="SAM" id="MobiDB-lite"/>
    </source>
</evidence>
<keyword evidence="1" id="KW-0233">DNA recombination</keyword>
<dbReference type="EMBL" id="VIIS01000685">
    <property type="protein sequence ID" value="KAF0306171.1"/>
    <property type="molecule type" value="Genomic_DNA"/>
</dbReference>
<dbReference type="OrthoDB" id="10046327at2759"/>
<dbReference type="InterPro" id="IPR025476">
    <property type="entry name" value="Helitron_helicase-like"/>
</dbReference>
<dbReference type="GO" id="GO:0006281">
    <property type="term" value="P:DNA repair"/>
    <property type="evidence" value="ECO:0007669"/>
    <property type="project" value="UniProtKB-KW"/>
</dbReference>
<dbReference type="InterPro" id="IPR027417">
    <property type="entry name" value="P-loop_NTPase"/>
</dbReference>
<evidence type="ECO:0000313" key="6">
    <source>
        <dbReference type="Proteomes" id="UP000440578"/>
    </source>
</evidence>
<comment type="cofactor">
    <cofactor evidence="1">
        <name>Mg(2+)</name>
        <dbReference type="ChEBI" id="CHEBI:18420"/>
    </cofactor>
</comment>
<evidence type="ECO:0000259" key="4">
    <source>
        <dbReference type="Pfam" id="PF14214"/>
    </source>
</evidence>
<feature type="compositionally biased region" description="Basic and acidic residues" evidence="2">
    <location>
        <begin position="52"/>
        <end position="71"/>
    </location>
</feature>
<evidence type="ECO:0000313" key="5">
    <source>
        <dbReference type="EMBL" id="KAF0306171.1"/>
    </source>
</evidence>
<dbReference type="EC" id="5.6.2.3" evidence="1"/>
<dbReference type="Pfam" id="PF14214">
    <property type="entry name" value="Helitron_like_N"/>
    <property type="match status" value="1"/>
</dbReference>
<dbReference type="GO" id="GO:0006310">
    <property type="term" value="P:DNA recombination"/>
    <property type="evidence" value="ECO:0007669"/>
    <property type="project" value="UniProtKB-KW"/>
</dbReference>
<keyword evidence="1" id="KW-0378">Hydrolase</keyword>
<feature type="region of interest" description="Disordered" evidence="2">
    <location>
        <begin position="1"/>
        <end position="71"/>
    </location>
</feature>
<dbReference type="GO" id="GO:0000723">
    <property type="term" value="P:telomere maintenance"/>
    <property type="evidence" value="ECO:0007669"/>
    <property type="project" value="InterPro"/>
</dbReference>
<protein>
    <recommendedName>
        <fullName evidence="1">ATP-dependent DNA helicase</fullName>
        <ecNumber evidence="1">5.6.2.3</ecNumber>
    </recommendedName>
</protein>
<comment type="similarity">
    <text evidence="1">Belongs to the helicase family.</text>
</comment>
<organism evidence="5 6">
    <name type="scientific">Amphibalanus amphitrite</name>
    <name type="common">Striped barnacle</name>
    <name type="synonym">Balanus amphitrite</name>
    <dbReference type="NCBI Taxonomy" id="1232801"/>
    <lineage>
        <taxon>Eukaryota</taxon>
        <taxon>Metazoa</taxon>
        <taxon>Ecdysozoa</taxon>
        <taxon>Arthropoda</taxon>
        <taxon>Crustacea</taxon>
        <taxon>Multicrustacea</taxon>
        <taxon>Cirripedia</taxon>
        <taxon>Thoracica</taxon>
        <taxon>Thoracicalcarea</taxon>
        <taxon>Balanomorpha</taxon>
        <taxon>Balanoidea</taxon>
        <taxon>Balanidae</taxon>
        <taxon>Amphibalaninae</taxon>
        <taxon>Amphibalanus</taxon>
    </lineage>
</organism>
<dbReference type="PANTHER" id="PTHR10492:SF57">
    <property type="entry name" value="ATP-DEPENDENT DNA HELICASE"/>
    <property type="match status" value="1"/>
</dbReference>
<keyword evidence="1" id="KW-0234">DNA repair</keyword>
<evidence type="ECO:0000259" key="3">
    <source>
        <dbReference type="Pfam" id="PF05970"/>
    </source>
</evidence>
<reference evidence="5 6" key="1">
    <citation type="submission" date="2019-07" db="EMBL/GenBank/DDBJ databases">
        <title>Draft genome assembly of a fouling barnacle, Amphibalanus amphitrite (Darwin, 1854): The first reference genome for Thecostraca.</title>
        <authorList>
            <person name="Kim W."/>
        </authorList>
    </citation>
    <scope>NUCLEOTIDE SEQUENCE [LARGE SCALE GENOMIC DNA]</scope>
    <source>
        <strain evidence="5">SNU_AA5</strain>
        <tissue evidence="5">Soma without cirri and trophi</tissue>
    </source>
</reference>
<dbReference type="PANTHER" id="PTHR10492">
    <property type="match status" value="1"/>
</dbReference>
<keyword evidence="1" id="KW-0067">ATP-binding</keyword>
<evidence type="ECO:0000256" key="1">
    <source>
        <dbReference type="RuleBase" id="RU363044"/>
    </source>
</evidence>
<dbReference type="InterPro" id="IPR010285">
    <property type="entry name" value="DNA_helicase_pif1-like_DEAD"/>
</dbReference>
<feature type="domain" description="Helitron helicase-like" evidence="4">
    <location>
        <begin position="429"/>
        <end position="522"/>
    </location>
</feature>
<dbReference type="GO" id="GO:0005524">
    <property type="term" value="F:ATP binding"/>
    <property type="evidence" value="ECO:0007669"/>
    <property type="project" value="UniProtKB-KW"/>
</dbReference>
<dbReference type="AlphaFoldDB" id="A0A6A4WVP0"/>